<dbReference type="EMBL" id="AUVB01000028">
    <property type="protein sequence ID" value="KGE04374.1"/>
    <property type="molecule type" value="Genomic_DNA"/>
</dbReference>
<dbReference type="HOGENOM" id="CLU_1710743_0_0_6"/>
<name>A0A095X0F1_9GAMM</name>
<comment type="caution">
    <text evidence="2">The sequence shown here is derived from an EMBL/GenBank/DDBJ whole genome shotgun (WGS) entry which is preliminary data.</text>
</comment>
<organism evidence="2 3">
    <name type="scientific">Pseudohaliea rubra DSM 19751</name>
    <dbReference type="NCBI Taxonomy" id="1265313"/>
    <lineage>
        <taxon>Bacteria</taxon>
        <taxon>Pseudomonadati</taxon>
        <taxon>Pseudomonadota</taxon>
        <taxon>Gammaproteobacteria</taxon>
        <taxon>Cellvibrionales</taxon>
        <taxon>Halieaceae</taxon>
        <taxon>Pseudohaliea</taxon>
    </lineage>
</organism>
<dbReference type="AlphaFoldDB" id="A0A095X0F1"/>
<evidence type="ECO:0000313" key="2">
    <source>
        <dbReference type="EMBL" id="KGE04374.1"/>
    </source>
</evidence>
<evidence type="ECO:0000313" key="3">
    <source>
        <dbReference type="Proteomes" id="UP000029640"/>
    </source>
</evidence>
<accession>A0A095X0F1</accession>
<gene>
    <name evidence="2" type="ORF">HRUBRA_01060</name>
</gene>
<feature type="region of interest" description="Disordered" evidence="1">
    <location>
        <begin position="1"/>
        <end position="22"/>
    </location>
</feature>
<proteinExistence type="predicted"/>
<dbReference type="Proteomes" id="UP000029640">
    <property type="component" value="Unassembled WGS sequence"/>
</dbReference>
<keyword evidence="3" id="KW-1185">Reference proteome</keyword>
<reference evidence="2 3" key="1">
    <citation type="journal article" date="2014" name="Genome Announc.">
        <title>Genome Sequence of Gammaproteobacterial Pseudohaliea rubra Type Strain DSM 19751, Isolated from Coastal Seawater of the Mediterranean Sea.</title>
        <authorList>
            <person name="Spring S."/>
            <person name="Fiebig A."/>
            <person name="Riedel T."/>
            <person name="Goker M."/>
            <person name="Klenk H.P."/>
        </authorList>
    </citation>
    <scope>NUCLEOTIDE SEQUENCE [LARGE SCALE GENOMIC DNA]</scope>
    <source>
        <strain evidence="2 3">DSM 19751</strain>
    </source>
</reference>
<evidence type="ECO:0000256" key="1">
    <source>
        <dbReference type="SAM" id="MobiDB-lite"/>
    </source>
</evidence>
<sequence>MVNRPGSAHQTPGAQNIRHASPAGITQIDKRQTPFHRIRLGFPGLTHTDGTARACKYRDIIGGDKGRTAKDRCEAGELAVGRRPFSHLRALTRGKQSEFIEGSRIDKRGHPLAGGEPAFRVLSRDAFSAAHRQGMLSPGSELVPSLWVVRHCH</sequence>
<protein>
    <submittedName>
        <fullName evidence="2">Uncharacterized protein</fullName>
    </submittedName>
</protein>